<feature type="coiled-coil region" evidence="1">
    <location>
        <begin position="81"/>
        <end position="115"/>
    </location>
</feature>
<feature type="region of interest" description="Disordered" evidence="2">
    <location>
        <begin position="57"/>
        <end position="77"/>
    </location>
</feature>
<accession>A0ABX2IB13</accession>
<name>A0ABX2IB13_9RHOO</name>
<gene>
    <name evidence="3" type="ORF">HJ583_000780</name>
</gene>
<comment type="caution">
    <text evidence="3">The sequence shown here is derived from an EMBL/GenBank/DDBJ whole genome shotgun (WGS) entry which is preliminary data.</text>
</comment>
<reference evidence="3 4" key="1">
    <citation type="submission" date="2020-06" db="EMBL/GenBank/DDBJ databases">
        <title>Draft genome of Uliginosibacterium sp. IMCC34675.</title>
        <authorList>
            <person name="Song J."/>
        </authorList>
    </citation>
    <scope>NUCLEOTIDE SEQUENCE [LARGE SCALE GENOMIC DNA]</scope>
    <source>
        <strain evidence="3 4">IMCC34675</strain>
    </source>
</reference>
<evidence type="ECO:0000256" key="1">
    <source>
        <dbReference type="SAM" id="Coils"/>
    </source>
</evidence>
<evidence type="ECO:0000256" key="2">
    <source>
        <dbReference type="SAM" id="MobiDB-lite"/>
    </source>
</evidence>
<protein>
    <recommendedName>
        <fullName evidence="5">BZIP domain-containing protein</fullName>
    </recommendedName>
</protein>
<evidence type="ECO:0000313" key="4">
    <source>
        <dbReference type="Proteomes" id="UP000778523"/>
    </source>
</evidence>
<organism evidence="3 4">
    <name type="scientific">Uliginosibacterium aquaticum</name>
    <dbReference type="NCBI Taxonomy" id="2731212"/>
    <lineage>
        <taxon>Bacteria</taxon>
        <taxon>Pseudomonadati</taxon>
        <taxon>Pseudomonadota</taxon>
        <taxon>Betaproteobacteria</taxon>
        <taxon>Rhodocyclales</taxon>
        <taxon>Zoogloeaceae</taxon>
        <taxon>Uliginosibacterium</taxon>
    </lineage>
</organism>
<dbReference type="RefSeq" id="WP_170019658.1">
    <property type="nucleotide sequence ID" value="NZ_JABCSC020000001.1"/>
</dbReference>
<sequence length="133" mass="14958">MAFERLKFGVPRVLPKGTSVSQNNVAKEAGCDPSALRKARFPLLVLEIQEWIEANQQSPVESARQKSLKERRKNRDKREVIADLKRQRDRAASLLADANLRIVELTEQVADMSARLDQLQPSASILNLPRLGS</sequence>
<keyword evidence="4" id="KW-1185">Reference proteome</keyword>
<dbReference type="EMBL" id="JABCSC020000001">
    <property type="protein sequence ID" value="NSL53549.1"/>
    <property type="molecule type" value="Genomic_DNA"/>
</dbReference>
<dbReference type="Proteomes" id="UP000778523">
    <property type="component" value="Unassembled WGS sequence"/>
</dbReference>
<evidence type="ECO:0008006" key="5">
    <source>
        <dbReference type="Google" id="ProtNLM"/>
    </source>
</evidence>
<keyword evidence="1" id="KW-0175">Coiled coil</keyword>
<proteinExistence type="predicted"/>
<evidence type="ECO:0000313" key="3">
    <source>
        <dbReference type="EMBL" id="NSL53549.1"/>
    </source>
</evidence>